<dbReference type="RefSeq" id="WP_344822185.1">
    <property type="nucleotide sequence ID" value="NZ_BAABEZ010000002.1"/>
</dbReference>
<dbReference type="Pfam" id="PF16363">
    <property type="entry name" value="GDP_Man_Dehyd"/>
    <property type="match status" value="1"/>
</dbReference>
<evidence type="ECO:0000313" key="3">
    <source>
        <dbReference type="Proteomes" id="UP001501410"/>
    </source>
</evidence>
<reference evidence="3" key="1">
    <citation type="journal article" date="2019" name="Int. J. Syst. Evol. Microbiol.">
        <title>The Global Catalogue of Microorganisms (GCM) 10K type strain sequencing project: providing services to taxonomists for standard genome sequencing and annotation.</title>
        <authorList>
            <consortium name="The Broad Institute Genomics Platform"/>
            <consortium name="The Broad Institute Genome Sequencing Center for Infectious Disease"/>
            <person name="Wu L."/>
            <person name="Ma J."/>
        </authorList>
    </citation>
    <scope>NUCLEOTIDE SEQUENCE [LARGE SCALE GENOMIC DNA]</scope>
    <source>
        <strain evidence="3">JCM 31921</strain>
    </source>
</reference>
<proteinExistence type="predicted"/>
<feature type="domain" description="NAD(P)-binding" evidence="1">
    <location>
        <begin position="5"/>
        <end position="333"/>
    </location>
</feature>
<gene>
    <name evidence="2" type="ORF">GCM10023092_04170</name>
</gene>
<evidence type="ECO:0000259" key="1">
    <source>
        <dbReference type="Pfam" id="PF16363"/>
    </source>
</evidence>
<protein>
    <submittedName>
        <fullName evidence="2">CDP-paratose 2-epimerase</fullName>
    </submittedName>
</protein>
<dbReference type="Proteomes" id="UP001501410">
    <property type="component" value="Unassembled WGS sequence"/>
</dbReference>
<organism evidence="2 3">
    <name type="scientific">Rurimicrobium arvi</name>
    <dbReference type="NCBI Taxonomy" id="2049916"/>
    <lineage>
        <taxon>Bacteria</taxon>
        <taxon>Pseudomonadati</taxon>
        <taxon>Bacteroidota</taxon>
        <taxon>Chitinophagia</taxon>
        <taxon>Chitinophagales</taxon>
        <taxon>Chitinophagaceae</taxon>
        <taxon>Rurimicrobium</taxon>
    </lineage>
</organism>
<dbReference type="InterPro" id="IPR016040">
    <property type="entry name" value="NAD(P)-bd_dom"/>
</dbReference>
<dbReference type="PANTHER" id="PTHR43000">
    <property type="entry name" value="DTDP-D-GLUCOSE 4,6-DEHYDRATASE-RELATED"/>
    <property type="match status" value="1"/>
</dbReference>
<comment type="caution">
    <text evidence="2">The sequence shown here is derived from an EMBL/GenBank/DDBJ whole genome shotgun (WGS) entry which is preliminary data.</text>
</comment>
<keyword evidence="3" id="KW-1185">Reference proteome</keyword>
<dbReference type="EMBL" id="BAABEZ010000002">
    <property type="protein sequence ID" value="GAA4449608.1"/>
    <property type="molecule type" value="Genomic_DNA"/>
</dbReference>
<dbReference type="InterPro" id="IPR036291">
    <property type="entry name" value="NAD(P)-bd_dom_sf"/>
</dbReference>
<accession>A0ABP8MF24</accession>
<evidence type="ECO:0000313" key="2">
    <source>
        <dbReference type="EMBL" id="GAA4449608.1"/>
    </source>
</evidence>
<sequence length="343" mass="38449">MKKVLISGGCGFLGSNIAYFIKDAGYEVSVIDNLSRYGSAENLKWLQSGMSLRFFNGDVRDAETVASVIREVMPDVVFHLAGQVAMTTSLANPRLDFEINALGTLNMLEALRVYKPDAAIIYSSTNKVYGDLEQYTFEEQALRYRVPEKPDGFDEQERLNFHSPYGCSKGCADQYILDFSRLYGIKGIVFRHSTIYGGRQFATFDQGWIGWFCQQAVAIKADPDRKPFTIAGNGKQVRDVLHAEDAVRLYTSCIELADTLKGEVFNVGGGVENSLSLLELFSMLERELSIQMKYEQLPPRESDQKLFIADISKVKQMVGWAPKIDCLTGVRKMLLWSSELSGN</sequence>
<name>A0ABP8MF24_9BACT</name>
<dbReference type="SUPFAM" id="SSF51735">
    <property type="entry name" value="NAD(P)-binding Rossmann-fold domains"/>
    <property type="match status" value="1"/>
</dbReference>
<dbReference type="Gene3D" id="3.40.50.720">
    <property type="entry name" value="NAD(P)-binding Rossmann-like Domain"/>
    <property type="match status" value="1"/>
</dbReference>